<evidence type="ECO:0000256" key="2">
    <source>
        <dbReference type="RuleBase" id="RU003749"/>
    </source>
</evidence>
<evidence type="ECO:0000313" key="5">
    <source>
        <dbReference type="Proteomes" id="UP000219612"/>
    </source>
</evidence>
<dbReference type="InterPro" id="IPR003658">
    <property type="entry name" value="Anti-sigma_ant"/>
</dbReference>
<keyword evidence="5" id="KW-1185">Reference proteome</keyword>
<protein>
    <recommendedName>
        <fullName evidence="2">Anti-sigma factor antagonist</fullName>
    </recommendedName>
</protein>
<evidence type="ECO:0000313" key="4">
    <source>
        <dbReference type="EMBL" id="SNY47042.1"/>
    </source>
</evidence>
<sequence>MSFLHEYEGRYPQDDLAPLVMAVRDVDAVVALAGEIDMDNAAQVRQFLDGVLQREQPRNLVIDMGEVTFLGSAGIHALLHCHTNADRLGSRLEIQHIRPQIQQVLEICGVTDMFHVSV</sequence>
<dbReference type="PROSITE" id="PS50801">
    <property type="entry name" value="STAS"/>
    <property type="match status" value="1"/>
</dbReference>
<feature type="domain" description="STAS" evidence="3">
    <location>
        <begin position="29"/>
        <end position="118"/>
    </location>
</feature>
<organism evidence="4 5">
    <name type="scientific">Paractinoplanes atraurantiacus</name>
    <dbReference type="NCBI Taxonomy" id="1036182"/>
    <lineage>
        <taxon>Bacteria</taxon>
        <taxon>Bacillati</taxon>
        <taxon>Actinomycetota</taxon>
        <taxon>Actinomycetes</taxon>
        <taxon>Micromonosporales</taxon>
        <taxon>Micromonosporaceae</taxon>
        <taxon>Paractinoplanes</taxon>
    </lineage>
</organism>
<dbReference type="Pfam" id="PF01740">
    <property type="entry name" value="STAS"/>
    <property type="match status" value="1"/>
</dbReference>
<dbReference type="AlphaFoldDB" id="A0A285IGG9"/>
<evidence type="ECO:0000259" key="3">
    <source>
        <dbReference type="PROSITE" id="PS50801"/>
    </source>
</evidence>
<dbReference type="GO" id="GO:0043856">
    <property type="term" value="F:anti-sigma factor antagonist activity"/>
    <property type="evidence" value="ECO:0007669"/>
    <property type="project" value="InterPro"/>
</dbReference>
<dbReference type="EMBL" id="OBDY01000008">
    <property type="protein sequence ID" value="SNY47042.1"/>
    <property type="molecule type" value="Genomic_DNA"/>
</dbReference>
<dbReference type="OrthoDB" id="3297821at2"/>
<dbReference type="NCBIfam" id="TIGR00377">
    <property type="entry name" value="ant_ant_sig"/>
    <property type="match status" value="1"/>
</dbReference>
<gene>
    <name evidence="4" type="ORF">SAMN05421748_10858</name>
</gene>
<evidence type="ECO:0000256" key="1">
    <source>
        <dbReference type="ARBA" id="ARBA00009013"/>
    </source>
</evidence>
<dbReference type="InterPro" id="IPR002645">
    <property type="entry name" value="STAS_dom"/>
</dbReference>
<proteinExistence type="inferred from homology"/>
<dbReference type="Proteomes" id="UP000219612">
    <property type="component" value="Unassembled WGS sequence"/>
</dbReference>
<accession>A0A285IGG9</accession>
<name>A0A285IGG9_9ACTN</name>
<comment type="similarity">
    <text evidence="1 2">Belongs to the anti-sigma-factor antagonist family.</text>
</comment>
<reference evidence="4 5" key="1">
    <citation type="submission" date="2017-09" db="EMBL/GenBank/DDBJ databases">
        <authorList>
            <person name="Ehlers B."/>
            <person name="Leendertz F.H."/>
        </authorList>
    </citation>
    <scope>NUCLEOTIDE SEQUENCE [LARGE SCALE GENOMIC DNA]</scope>
    <source>
        <strain evidence="4 5">CGMCC 4.6857</strain>
    </source>
</reference>
<dbReference type="CDD" id="cd07043">
    <property type="entry name" value="STAS_anti-anti-sigma_factors"/>
    <property type="match status" value="1"/>
</dbReference>
<dbReference type="SUPFAM" id="SSF52091">
    <property type="entry name" value="SpoIIaa-like"/>
    <property type="match status" value="1"/>
</dbReference>
<dbReference type="PANTHER" id="PTHR33495">
    <property type="entry name" value="ANTI-SIGMA FACTOR ANTAGONIST TM_1081-RELATED-RELATED"/>
    <property type="match status" value="1"/>
</dbReference>
<dbReference type="InterPro" id="IPR036513">
    <property type="entry name" value="STAS_dom_sf"/>
</dbReference>
<dbReference type="PANTHER" id="PTHR33495:SF2">
    <property type="entry name" value="ANTI-SIGMA FACTOR ANTAGONIST TM_1081-RELATED"/>
    <property type="match status" value="1"/>
</dbReference>
<dbReference type="Gene3D" id="3.30.750.24">
    <property type="entry name" value="STAS domain"/>
    <property type="match status" value="1"/>
</dbReference>
<dbReference type="RefSeq" id="WP_097321607.1">
    <property type="nucleotide sequence ID" value="NZ_OBDY01000008.1"/>
</dbReference>